<reference evidence="2 4" key="1">
    <citation type="journal article" date="2008" name="Science">
        <title>The Physcomitrella genome reveals evolutionary insights into the conquest of land by plants.</title>
        <authorList>
            <person name="Rensing S."/>
            <person name="Lang D."/>
            <person name="Zimmer A."/>
            <person name="Terry A."/>
            <person name="Salamov A."/>
            <person name="Shapiro H."/>
            <person name="Nishiyama T."/>
            <person name="Perroud P.-F."/>
            <person name="Lindquist E."/>
            <person name="Kamisugi Y."/>
            <person name="Tanahashi T."/>
            <person name="Sakakibara K."/>
            <person name="Fujita T."/>
            <person name="Oishi K."/>
            <person name="Shin-I T."/>
            <person name="Kuroki Y."/>
            <person name="Toyoda A."/>
            <person name="Suzuki Y."/>
            <person name="Hashimoto A."/>
            <person name="Yamaguchi K."/>
            <person name="Sugano A."/>
            <person name="Kohara Y."/>
            <person name="Fujiyama A."/>
            <person name="Anterola A."/>
            <person name="Aoki S."/>
            <person name="Ashton N."/>
            <person name="Barbazuk W.B."/>
            <person name="Barker E."/>
            <person name="Bennetzen J."/>
            <person name="Bezanilla M."/>
            <person name="Blankenship R."/>
            <person name="Cho S.H."/>
            <person name="Dutcher S."/>
            <person name="Estelle M."/>
            <person name="Fawcett J.A."/>
            <person name="Gundlach H."/>
            <person name="Hanada K."/>
            <person name="Heyl A."/>
            <person name="Hicks K.A."/>
            <person name="Hugh J."/>
            <person name="Lohr M."/>
            <person name="Mayer K."/>
            <person name="Melkozernov A."/>
            <person name="Murata T."/>
            <person name="Nelson D."/>
            <person name="Pils B."/>
            <person name="Prigge M."/>
            <person name="Reiss B."/>
            <person name="Renner T."/>
            <person name="Rombauts S."/>
            <person name="Rushton P."/>
            <person name="Sanderfoot A."/>
            <person name="Schween G."/>
            <person name="Shiu S.-H."/>
            <person name="Stueber K."/>
            <person name="Theodoulou F.L."/>
            <person name="Tu H."/>
            <person name="Van de Peer Y."/>
            <person name="Verrier P.J."/>
            <person name="Waters E."/>
            <person name="Wood A."/>
            <person name="Yang L."/>
            <person name="Cove D."/>
            <person name="Cuming A."/>
            <person name="Hasebe M."/>
            <person name="Lucas S."/>
            <person name="Mishler D.B."/>
            <person name="Reski R."/>
            <person name="Grigoriev I."/>
            <person name="Quatrano R.S."/>
            <person name="Boore J.L."/>
        </authorList>
    </citation>
    <scope>NUCLEOTIDE SEQUENCE [LARGE SCALE GENOMIC DNA]</scope>
    <source>
        <strain evidence="3 4">cv. Gransden 2004</strain>
    </source>
</reference>
<accession>A0A2K1INF6</accession>
<keyword evidence="4" id="KW-1185">Reference proteome</keyword>
<keyword evidence="1" id="KW-0732">Signal</keyword>
<dbReference type="AlphaFoldDB" id="A0A2K1INF6"/>
<feature type="chain" id="PRO_5036318891" description="Secreted protein" evidence="1">
    <location>
        <begin position="19"/>
        <end position="99"/>
    </location>
</feature>
<organism evidence="2">
    <name type="scientific">Physcomitrium patens</name>
    <name type="common">Spreading-leaved earth moss</name>
    <name type="synonym">Physcomitrella patens</name>
    <dbReference type="NCBI Taxonomy" id="3218"/>
    <lineage>
        <taxon>Eukaryota</taxon>
        <taxon>Viridiplantae</taxon>
        <taxon>Streptophyta</taxon>
        <taxon>Embryophyta</taxon>
        <taxon>Bryophyta</taxon>
        <taxon>Bryophytina</taxon>
        <taxon>Bryopsida</taxon>
        <taxon>Funariidae</taxon>
        <taxon>Funariales</taxon>
        <taxon>Funariaceae</taxon>
        <taxon>Physcomitrium</taxon>
    </lineage>
</organism>
<dbReference type="Proteomes" id="UP000006727">
    <property type="component" value="Chromosome 22"/>
</dbReference>
<protein>
    <recommendedName>
        <fullName evidence="5">Secreted protein</fullName>
    </recommendedName>
</protein>
<sequence length="99" mass="11575">MGAFYFVLFRLFFSRSQDLLVWQRWRNLKGRGNEIRKSQGWTTASSKKKVGVFKVTEKLDPGRRSVEGGGGQLHRVNYVPRRCNNGVILWVGIRRMEFL</sequence>
<dbReference type="EnsemblPlants" id="Pp3c22_14090V3.1">
    <property type="protein sequence ID" value="PAC:32904767.CDS.1"/>
    <property type="gene ID" value="Pp3c22_14090"/>
</dbReference>
<reference evidence="2 4" key="2">
    <citation type="journal article" date="2018" name="Plant J.">
        <title>The Physcomitrella patens chromosome-scale assembly reveals moss genome structure and evolution.</title>
        <authorList>
            <person name="Lang D."/>
            <person name="Ullrich K.K."/>
            <person name="Murat F."/>
            <person name="Fuchs J."/>
            <person name="Jenkins J."/>
            <person name="Haas F.B."/>
            <person name="Piednoel M."/>
            <person name="Gundlach H."/>
            <person name="Van Bel M."/>
            <person name="Meyberg R."/>
            <person name="Vives C."/>
            <person name="Morata J."/>
            <person name="Symeonidi A."/>
            <person name="Hiss M."/>
            <person name="Muchero W."/>
            <person name="Kamisugi Y."/>
            <person name="Saleh O."/>
            <person name="Blanc G."/>
            <person name="Decker E.L."/>
            <person name="van Gessel N."/>
            <person name="Grimwood J."/>
            <person name="Hayes R.D."/>
            <person name="Graham S.W."/>
            <person name="Gunter L.E."/>
            <person name="McDaniel S.F."/>
            <person name="Hoernstein S.N.W."/>
            <person name="Larsson A."/>
            <person name="Li F.W."/>
            <person name="Perroud P.F."/>
            <person name="Phillips J."/>
            <person name="Ranjan P."/>
            <person name="Rokshar D.S."/>
            <person name="Rothfels C.J."/>
            <person name="Schneider L."/>
            <person name="Shu S."/>
            <person name="Stevenson D.W."/>
            <person name="Thummler F."/>
            <person name="Tillich M."/>
            <person name="Villarreal Aguilar J.C."/>
            <person name="Widiez T."/>
            <person name="Wong G.K."/>
            <person name="Wymore A."/>
            <person name="Zhang Y."/>
            <person name="Zimmer A.D."/>
            <person name="Quatrano R.S."/>
            <person name="Mayer K.F.X."/>
            <person name="Goodstein D."/>
            <person name="Casacuberta J.M."/>
            <person name="Vandepoele K."/>
            <person name="Reski R."/>
            <person name="Cuming A.C."/>
            <person name="Tuskan G.A."/>
            <person name="Maumus F."/>
            <person name="Salse J."/>
            <person name="Schmutz J."/>
            <person name="Rensing S.A."/>
        </authorList>
    </citation>
    <scope>NUCLEOTIDE SEQUENCE [LARGE SCALE GENOMIC DNA]</scope>
    <source>
        <strain evidence="3 4">cv. Gransden 2004</strain>
    </source>
</reference>
<evidence type="ECO:0008006" key="5">
    <source>
        <dbReference type="Google" id="ProtNLM"/>
    </source>
</evidence>
<evidence type="ECO:0000313" key="4">
    <source>
        <dbReference type="Proteomes" id="UP000006727"/>
    </source>
</evidence>
<evidence type="ECO:0000313" key="3">
    <source>
        <dbReference type="EnsemblPlants" id="PAC:32904767.CDS.1"/>
    </source>
</evidence>
<dbReference type="InParanoid" id="A0A2K1INF6"/>
<dbReference type="Gramene" id="Pp3c22_14090V3.1">
    <property type="protein sequence ID" value="PAC:32904767.CDS.1"/>
    <property type="gene ID" value="Pp3c22_14090"/>
</dbReference>
<proteinExistence type="predicted"/>
<gene>
    <name evidence="2" type="ORF">PHYPA_027129</name>
</gene>
<evidence type="ECO:0000256" key="1">
    <source>
        <dbReference type="SAM" id="SignalP"/>
    </source>
</evidence>
<reference evidence="3" key="3">
    <citation type="submission" date="2020-12" db="UniProtKB">
        <authorList>
            <consortium name="EnsemblPlants"/>
        </authorList>
    </citation>
    <scope>IDENTIFICATION</scope>
</reference>
<feature type="signal peptide" evidence="1">
    <location>
        <begin position="1"/>
        <end position="18"/>
    </location>
</feature>
<name>A0A2K1INF6_PHYPA</name>
<evidence type="ECO:0000313" key="2">
    <source>
        <dbReference type="EMBL" id="PNR30813.1"/>
    </source>
</evidence>
<dbReference type="EMBL" id="ABEU02000022">
    <property type="protein sequence ID" value="PNR30813.1"/>
    <property type="molecule type" value="Genomic_DNA"/>
</dbReference>